<dbReference type="AlphaFoldDB" id="A0A2S1SPH3"/>
<evidence type="ECO:0000256" key="1">
    <source>
        <dbReference type="SAM" id="MobiDB-lite"/>
    </source>
</evidence>
<feature type="region of interest" description="Disordered" evidence="1">
    <location>
        <begin position="44"/>
        <end position="68"/>
    </location>
</feature>
<evidence type="ECO:0000313" key="3">
    <source>
        <dbReference type="Proteomes" id="UP000244900"/>
    </source>
</evidence>
<keyword evidence="3" id="KW-1185">Reference proteome</keyword>
<dbReference type="Proteomes" id="UP000244900">
    <property type="component" value="Chromosome"/>
</dbReference>
<dbReference type="EMBL" id="CP029188">
    <property type="protein sequence ID" value="AWI28266.1"/>
    <property type="molecule type" value="Genomic_DNA"/>
</dbReference>
<accession>A0A2S1SPH3</accession>
<protein>
    <submittedName>
        <fullName evidence="2">Uncharacterized protein</fullName>
    </submittedName>
</protein>
<evidence type="ECO:0000313" key="2">
    <source>
        <dbReference type="EMBL" id="AWI28266.1"/>
    </source>
</evidence>
<sequence>MRPDAQQAVPPAAAAVDGSRTHVPPADRFLGMVLVRPRVVHGTSSARAGHVPAVRVPAAPGHPHPLVS</sequence>
<name>A0A2S1SPH3_9ACTN</name>
<organism evidence="2 3">
    <name type="scientific">Streptomyces tirandamycinicus</name>
    <dbReference type="NCBI Taxonomy" id="2174846"/>
    <lineage>
        <taxon>Bacteria</taxon>
        <taxon>Bacillati</taxon>
        <taxon>Actinomycetota</taxon>
        <taxon>Actinomycetes</taxon>
        <taxon>Kitasatosporales</taxon>
        <taxon>Streptomycetaceae</taxon>
        <taxon>Streptomyces</taxon>
    </lineage>
</organism>
<dbReference type="OrthoDB" id="9995511at2"/>
<dbReference type="KEGG" id="stir:DDW44_05245"/>
<proteinExistence type="predicted"/>
<dbReference type="RefSeq" id="WP_027734361.1">
    <property type="nucleotide sequence ID" value="NZ_CP029188.1"/>
</dbReference>
<reference evidence="2 3" key="1">
    <citation type="submission" date="2018-05" db="EMBL/GenBank/DDBJ databases">
        <title>Complete genome sequence of sponge-derived Streptomyces sp. HNM0039.</title>
        <authorList>
            <person name="Huang X."/>
            <person name="Zhou S."/>
        </authorList>
    </citation>
    <scope>NUCLEOTIDE SEQUENCE [LARGE SCALE GENOMIC DNA]</scope>
    <source>
        <strain evidence="2 3">HNM0039</strain>
    </source>
</reference>
<feature type="compositionally biased region" description="Low complexity" evidence="1">
    <location>
        <begin position="1"/>
        <end position="17"/>
    </location>
</feature>
<feature type="region of interest" description="Disordered" evidence="1">
    <location>
        <begin position="1"/>
        <end position="20"/>
    </location>
</feature>
<gene>
    <name evidence="2" type="ORF">DDW44_05245</name>
</gene>